<dbReference type="InterPro" id="IPR028098">
    <property type="entry name" value="Glyco_trans_4-like_N"/>
</dbReference>
<dbReference type="EC" id="2.4.-.-" evidence="4"/>
<dbReference type="InterPro" id="IPR001296">
    <property type="entry name" value="Glyco_trans_1"/>
</dbReference>
<evidence type="ECO:0000256" key="1">
    <source>
        <dbReference type="ARBA" id="ARBA00022679"/>
    </source>
</evidence>
<dbReference type="EMBL" id="JAXAFJ010000002">
    <property type="protein sequence ID" value="MDX6805441.1"/>
    <property type="molecule type" value="Genomic_DNA"/>
</dbReference>
<sequence length="378" mass="40167">MRLVMTPTPRRVMMTVDAVGGVWRYAVDLCRSLSERGVETVLVVMGPPPSPDLEAEVRTIGGVQLVVLGGSLDWMADAGEADIATIPPRLAALAAELDVDLLHLNLPTQAVDIPTDKPVVVAAHSCLATWWNMVRGDEPFPQAWRWHLAATRAGLQRADAVIAPSRAHASGIRAAYGHIDYLHTVHNASAGIADTGAPSPAAFALAAGRWWDDAKNLATLDEAAGLCRWPIRIAGALNGPGGERREATHAQPVGHLSRPDMARLVRSAPIFVSPALYEPFGLAVLEAALGGSALVLSDIASFRELWSDAAVFVPARDAAALAAAIDRLADDPDERQRLGHAAHDRAQRYNLSAQADATLAVYAEAVQRVPAPVQLQTA</sequence>
<organism evidence="4 5">
    <name type="scientific">Terrihabitans rhizophilus</name>
    <dbReference type="NCBI Taxonomy" id="3092662"/>
    <lineage>
        <taxon>Bacteria</taxon>
        <taxon>Pseudomonadati</taxon>
        <taxon>Pseudomonadota</taxon>
        <taxon>Alphaproteobacteria</taxon>
        <taxon>Hyphomicrobiales</taxon>
        <taxon>Terrihabitans</taxon>
    </lineage>
</organism>
<dbReference type="SUPFAM" id="SSF53756">
    <property type="entry name" value="UDP-Glycosyltransferase/glycogen phosphorylase"/>
    <property type="match status" value="1"/>
</dbReference>
<evidence type="ECO:0000313" key="4">
    <source>
        <dbReference type="EMBL" id="MDX6805441.1"/>
    </source>
</evidence>
<dbReference type="Pfam" id="PF00534">
    <property type="entry name" value="Glycos_transf_1"/>
    <property type="match status" value="1"/>
</dbReference>
<reference evidence="4 5" key="1">
    <citation type="submission" date="2023-11" db="EMBL/GenBank/DDBJ databases">
        <authorList>
            <person name="Bao R."/>
        </authorList>
    </citation>
    <scope>NUCLEOTIDE SEQUENCE [LARGE SCALE GENOMIC DNA]</scope>
    <source>
        <strain evidence="4 5">PJ23</strain>
    </source>
</reference>
<dbReference type="Pfam" id="PF13439">
    <property type="entry name" value="Glyco_transf_4"/>
    <property type="match status" value="1"/>
</dbReference>
<dbReference type="Proteomes" id="UP001274321">
    <property type="component" value="Unassembled WGS sequence"/>
</dbReference>
<accession>A0ABU4RRQ1</accession>
<keyword evidence="5" id="KW-1185">Reference proteome</keyword>
<dbReference type="CDD" id="cd03801">
    <property type="entry name" value="GT4_PimA-like"/>
    <property type="match status" value="1"/>
</dbReference>
<dbReference type="PANTHER" id="PTHR46401:SF2">
    <property type="entry name" value="GLYCOSYLTRANSFERASE WBBK-RELATED"/>
    <property type="match status" value="1"/>
</dbReference>
<dbReference type="PANTHER" id="PTHR46401">
    <property type="entry name" value="GLYCOSYLTRANSFERASE WBBK-RELATED"/>
    <property type="match status" value="1"/>
</dbReference>
<evidence type="ECO:0000313" key="5">
    <source>
        <dbReference type="Proteomes" id="UP001274321"/>
    </source>
</evidence>
<feature type="domain" description="Glycosyl transferase family 1" evidence="2">
    <location>
        <begin position="251"/>
        <end position="343"/>
    </location>
</feature>
<keyword evidence="4" id="KW-0328">Glycosyltransferase</keyword>
<comment type="caution">
    <text evidence="4">The sequence shown here is derived from an EMBL/GenBank/DDBJ whole genome shotgun (WGS) entry which is preliminary data.</text>
</comment>
<gene>
    <name evidence="4" type="ORF">SCD90_05130</name>
</gene>
<evidence type="ECO:0000259" key="3">
    <source>
        <dbReference type="Pfam" id="PF13439"/>
    </source>
</evidence>
<dbReference type="GO" id="GO:0016757">
    <property type="term" value="F:glycosyltransferase activity"/>
    <property type="evidence" value="ECO:0007669"/>
    <property type="project" value="UniProtKB-KW"/>
</dbReference>
<dbReference type="Gene3D" id="3.40.50.2000">
    <property type="entry name" value="Glycogen Phosphorylase B"/>
    <property type="match status" value="2"/>
</dbReference>
<protein>
    <submittedName>
        <fullName evidence="4">Glycosyltransferase family 4 protein</fullName>
        <ecNumber evidence="4">2.4.-.-</ecNumber>
    </submittedName>
</protein>
<feature type="domain" description="Glycosyltransferase subfamily 4-like N-terminal" evidence="3">
    <location>
        <begin position="19"/>
        <end position="187"/>
    </location>
</feature>
<proteinExistence type="predicted"/>
<keyword evidence="1 4" id="KW-0808">Transferase</keyword>
<name>A0ABU4RRQ1_9HYPH</name>
<evidence type="ECO:0000259" key="2">
    <source>
        <dbReference type="Pfam" id="PF00534"/>
    </source>
</evidence>